<evidence type="ECO:0000313" key="4">
    <source>
        <dbReference type="EMBL" id="RWA03258.1"/>
    </source>
</evidence>
<dbReference type="SUPFAM" id="SSF52540">
    <property type="entry name" value="P-loop containing nucleoside triphosphate hydrolases"/>
    <property type="match status" value="1"/>
</dbReference>
<dbReference type="Gene3D" id="3.40.50.300">
    <property type="entry name" value="P-loop containing nucleotide triphosphate hydrolases"/>
    <property type="match status" value="1"/>
</dbReference>
<sequence>MQDEPNGSGSRDAEPQSTSNASSDLISPSDEEPEAGDKGGIDSFEAQGEAMPISTSAPNLHTSRKIDEVESQARLPFPSNLEGAWPKKPVSKAKAWEEKGKRILPDYVYETDASEEWPLIISRRASRRTTAPGLGGETQVSFDAPREPTDPVVRALAILEEETGWTGPALIGLGDSVHLFEIVDVANSRHIPRRLKKELGHGIHLTPEMTIGELKRELNAPNWLDSSAKDLRKQLDALPGYWLGLQDSREHTKSSNDVPNPANSFSHKPEAPGAIEKRRQTAISLLSFPQAAASQITVDKESPEAFHWFLDKRPCRSWLDTGKQATHNGMLWIKGNPGLGKSSLMKFMVSYTRQSFKEATIISFFFDFRGNELQKSEAGLYRSLLVQLLQARPDLQRVLDTATVGPRWDVGTLKSLLNTAISLFGRGSLILFVDALDECEVSRIPYILTHLTMTCDRAASSETELRICLASRRIYPHLKIPRGLEYILEARSNAMAEYLNENLTIGHDEVAETIRFEVEKRASGNFKWATLVTNWLNEEYAESRDLHRLYFMVCKFPVDHDRLSQVIGQHSGKQLRPPSFPQEGPAKYTGKVGGGKETLGTACEGCRNLSDTNATHQNAHRSTEIEPSPSDSGYATVSYGSRSRLSQSGPKSDSEDDDVQTVYTEVAGHSDMRTESYVDTFADDLFTKIGGKQLSVQMIERLSGSLPPLLKALALNRHPPLVVEEGVANAIVPRAITSSFRCHYDHTRDLNSQTSTTREPKPTEVMDRWLASTDESKFEKFETEPPEDDPGVAIHGERLGEPGLMIPELDEYRKTLAEDPSYAWMLARLRRDLILSKGRYDIINRLRDAIQSAFPQSNHISRKKSPEEVRVTFTASWDIMGFLHQQDYGIAHSEAIANAVTLTGTETHAQALTCRQYMAQMWPFTGSQTLKLIQETLKSAERKTKLFFSTPCRLTLEASIVDGSSVVVTASGLPYFIAEVGEQLAWLGSALRPSPPGPDTSVYICTPSHAVHGTMSRDPPRTVNFLIEYNMERAKSSAKSPNGQCWTYLFSRPVIAGGFPILLRQELGTGLEMSLELMVALTGTKYINTFDSKMFIKGFNTMLVPARHAEGLIVWHLLCSRNPAKRISYLSSTVESADVTKADLEKSRHVLGWCADATSIVGTTRATYDIERSRLRKAHSHHMLEKVEVSAGQFVTGTAAFTLGNREKPVHITRYGFLAKLQCISSKHMVLWDEGDKRGWLVNGASALLHILRASLEHSKQKFGSAWLLDPCALKDPDDLSRPDASLQVLINENNRNLTLYMDKTEVFEENVREGATTTNTSRRQTRHYRLEDRIEHIYNTLEKLIDHQADVERRSGLQLKIRPRQHLEGWDFKDLVKDGDPIYPRVTTLPTIGKGWVDFTRAIHAVTLFGRGFGERDPAARDGRRARLQPLEIMEEDGDAASNPRRLCDNVIWHMKRATFDSCPCTKAAGASAKPSHHHDPVQALFPLKFTSSLQKKPQVGLEGTGAVIFGHNMSLHWHWKDTG</sequence>
<feature type="compositionally biased region" description="Polar residues" evidence="2">
    <location>
        <begin position="255"/>
        <end position="266"/>
    </location>
</feature>
<gene>
    <name evidence="4" type="ORF">EKO27_g11847</name>
</gene>
<dbReference type="Pfam" id="PF24883">
    <property type="entry name" value="NPHP3_N"/>
    <property type="match status" value="1"/>
</dbReference>
<feature type="compositionally biased region" description="Polar residues" evidence="2">
    <location>
        <begin position="1"/>
        <end position="26"/>
    </location>
</feature>
<feature type="region of interest" description="Disordered" evidence="2">
    <location>
        <begin position="614"/>
        <end position="658"/>
    </location>
</feature>
<evidence type="ECO:0000256" key="1">
    <source>
        <dbReference type="ARBA" id="ARBA00022737"/>
    </source>
</evidence>
<protein>
    <recommendedName>
        <fullName evidence="3">Nephrocystin 3-like N-terminal domain-containing protein</fullName>
    </recommendedName>
</protein>
<feature type="domain" description="Nephrocystin 3-like N-terminal" evidence="3">
    <location>
        <begin position="307"/>
        <end position="472"/>
    </location>
</feature>
<proteinExistence type="predicted"/>
<evidence type="ECO:0000259" key="3">
    <source>
        <dbReference type="Pfam" id="PF24883"/>
    </source>
</evidence>
<evidence type="ECO:0000256" key="2">
    <source>
        <dbReference type="SAM" id="MobiDB-lite"/>
    </source>
</evidence>
<keyword evidence="1" id="KW-0677">Repeat</keyword>
<dbReference type="InterPro" id="IPR056884">
    <property type="entry name" value="NPHP3-like_N"/>
</dbReference>
<name>A0A439CM61_9PEZI</name>
<dbReference type="PANTHER" id="PTHR10039:SF5">
    <property type="entry name" value="NACHT DOMAIN-CONTAINING PROTEIN"/>
    <property type="match status" value="1"/>
</dbReference>
<evidence type="ECO:0000313" key="5">
    <source>
        <dbReference type="Proteomes" id="UP000286045"/>
    </source>
</evidence>
<dbReference type="PANTHER" id="PTHR10039">
    <property type="entry name" value="AMELOGENIN"/>
    <property type="match status" value="1"/>
</dbReference>
<comment type="caution">
    <text evidence="4">The sequence shown here is derived from an EMBL/GenBank/DDBJ whole genome shotgun (WGS) entry which is preliminary data.</text>
</comment>
<feature type="non-terminal residue" evidence="4">
    <location>
        <position position="1525"/>
    </location>
</feature>
<feature type="region of interest" description="Disordered" evidence="2">
    <location>
        <begin position="1"/>
        <end position="62"/>
    </location>
</feature>
<organism evidence="4 5">
    <name type="scientific">Xylaria grammica</name>
    <dbReference type="NCBI Taxonomy" id="363999"/>
    <lineage>
        <taxon>Eukaryota</taxon>
        <taxon>Fungi</taxon>
        <taxon>Dikarya</taxon>
        <taxon>Ascomycota</taxon>
        <taxon>Pezizomycotina</taxon>
        <taxon>Sordariomycetes</taxon>
        <taxon>Xylariomycetidae</taxon>
        <taxon>Xylariales</taxon>
        <taxon>Xylariaceae</taxon>
        <taxon>Xylaria</taxon>
    </lineage>
</organism>
<feature type="compositionally biased region" description="Polar residues" evidence="2">
    <location>
        <begin position="629"/>
        <end position="651"/>
    </location>
</feature>
<dbReference type="Proteomes" id="UP000286045">
    <property type="component" value="Unassembled WGS sequence"/>
</dbReference>
<keyword evidence="5" id="KW-1185">Reference proteome</keyword>
<dbReference type="EMBL" id="RYZI01000869">
    <property type="protein sequence ID" value="RWA03258.1"/>
    <property type="molecule type" value="Genomic_DNA"/>
</dbReference>
<feature type="region of interest" description="Disordered" evidence="2">
    <location>
        <begin position="569"/>
        <end position="593"/>
    </location>
</feature>
<dbReference type="InterPro" id="IPR027417">
    <property type="entry name" value="P-loop_NTPase"/>
</dbReference>
<feature type="region of interest" description="Disordered" evidence="2">
    <location>
        <begin position="249"/>
        <end position="270"/>
    </location>
</feature>
<reference evidence="4 5" key="1">
    <citation type="submission" date="2018-12" db="EMBL/GenBank/DDBJ databases">
        <title>Draft genome sequence of Xylaria grammica IHI A82.</title>
        <authorList>
            <person name="Buettner E."/>
            <person name="Kellner H."/>
        </authorList>
    </citation>
    <scope>NUCLEOTIDE SEQUENCE [LARGE SCALE GENOMIC DNA]</scope>
    <source>
        <strain evidence="4 5">IHI A82</strain>
    </source>
</reference>
<accession>A0A439CM61</accession>
<dbReference type="STRING" id="363999.A0A439CM61"/>